<feature type="domain" description="DUF6533" evidence="1">
    <location>
        <begin position="25"/>
        <end position="68"/>
    </location>
</feature>
<dbReference type="HOGENOM" id="CLU_1562698_0_0_1"/>
<reference evidence="2 3" key="1">
    <citation type="journal article" date="2012" name="Proc. Natl. Acad. Sci. U.S.A.">
        <title>Comparative genomics of Ceriporiopsis subvermispora and Phanerochaete chrysosporium provide insight into selective ligninolysis.</title>
        <authorList>
            <person name="Fernandez-Fueyo E."/>
            <person name="Ruiz-Duenas F.J."/>
            <person name="Ferreira P."/>
            <person name="Floudas D."/>
            <person name="Hibbett D.S."/>
            <person name="Canessa P."/>
            <person name="Larrondo L.F."/>
            <person name="James T.Y."/>
            <person name="Seelenfreund D."/>
            <person name="Lobos S."/>
            <person name="Polanco R."/>
            <person name="Tello M."/>
            <person name="Honda Y."/>
            <person name="Watanabe T."/>
            <person name="Watanabe T."/>
            <person name="Ryu J.S."/>
            <person name="Kubicek C.P."/>
            <person name="Schmoll M."/>
            <person name="Gaskell J."/>
            <person name="Hammel K.E."/>
            <person name="St John F.J."/>
            <person name="Vanden Wymelenberg A."/>
            <person name="Sabat G."/>
            <person name="Splinter BonDurant S."/>
            <person name="Syed K."/>
            <person name="Yadav J.S."/>
            <person name="Doddapaneni H."/>
            <person name="Subramanian V."/>
            <person name="Lavin J.L."/>
            <person name="Oguiza J.A."/>
            <person name="Perez G."/>
            <person name="Pisabarro A.G."/>
            <person name="Ramirez L."/>
            <person name="Santoyo F."/>
            <person name="Master E."/>
            <person name="Coutinho P.M."/>
            <person name="Henrissat B."/>
            <person name="Lombard V."/>
            <person name="Magnuson J.K."/>
            <person name="Kuees U."/>
            <person name="Hori C."/>
            <person name="Igarashi K."/>
            <person name="Samejima M."/>
            <person name="Held B.W."/>
            <person name="Barry K.W."/>
            <person name="LaButti K.M."/>
            <person name="Lapidus A."/>
            <person name="Lindquist E.A."/>
            <person name="Lucas S.M."/>
            <person name="Riley R."/>
            <person name="Salamov A.A."/>
            <person name="Hoffmeister D."/>
            <person name="Schwenk D."/>
            <person name="Hadar Y."/>
            <person name="Yarden O."/>
            <person name="de Vries R.P."/>
            <person name="Wiebenga A."/>
            <person name="Stenlid J."/>
            <person name="Eastwood D."/>
            <person name="Grigoriev I.V."/>
            <person name="Berka R.M."/>
            <person name="Blanchette R.A."/>
            <person name="Kersten P."/>
            <person name="Martinez A.T."/>
            <person name="Vicuna R."/>
            <person name="Cullen D."/>
        </authorList>
    </citation>
    <scope>NUCLEOTIDE SEQUENCE [LARGE SCALE GENOMIC DNA]</scope>
    <source>
        <strain evidence="2 3">B</strain>
    </source>
</reference>
<name>M2Q815_CERS8</name>
<keyword evidence="3" id="KW-1185">Reference proteome</keyword>
<proteinExistence type="predicted"/>
<evidence type="ECO:0000313" key="2">
    <source>
        <dbReference type="EMBL" id="EMD32948.1"/>
    </source>
</evidence>
<evidence type="ECO:0000259" key="1">
    <source>
        <dbReference type="Pfam" id="PF20151"/>
    </source>
</evidence>
<dbReference type="EMBL" id="KB445808">
    <property type="protein sequence ID" value="EMD32948.1"/>
    <property type="molecule type" value="Genomic_DNA"/>
</dbReference>
<dbReference type="AlphaFoldDB" id="M2Q815"/>
<evidence type="ECO:0000313" key="3">
    <source>
        <dbReference type="Proteomes" id="UP000016930"/>
    </source>
</evidence>
<sequence>MSLSGFNATTEMISSVREVQVNDFCAVAASALVVFEHLCTLSAEAKYMWGSNMNYIKVLFYLNRSAVLVMTVLNWMPTNGFATFGFIMTNFSTPLSSIIVSRFLLDIRQAANAPPCETLDSSLFGAVSDSAMNRRSQTDAVLFANRNIDVAISIENNTFAESKATTSALNT</sequence>
<dbReference type="Proteomes" id="UP000016930">
    <property type="component" value="Unassembled WGS sequence"/>
</dbReference>
<accession>M2Q815</accession>
<dbReference type="OrthoDB" id="2797003at2759"/>
<gene>
    <name evidence="2" type="ORF">CERSUDRAFT_98958</name>
</gene>
<organism evidence="2 3">
    <name type="scientific">Ceriporiopsis subvermispora (strain B)</name>
    <name type="common">White-rot fungus</name>
    <name type="synonym">Gelatoporia subvermispora</name>
    <dbReference type="NCBI Taxonomy" id="914234"/>
    <lineage>
        <taxon>Eukaryota</taxon>
        <taxon>Fungi</taxon>
        <taxon>Dikarya</taxon>
        <taxon>Basidiomycota</taxon>
        <taxon>Agaricomycotina</taxon>
        <taxon>Agaricomycetes</taxon>
        <taxon>Polyporales</taxon>
        <taxon>Gelatoporiaceae</taxon>
        <taxon>Gelatoporia</taxon>
    </lineage>
</organism>
<dbReference type="Pfam" id="PF20151">
    <property type="entry name" value="DUF6533"/>
    <property type="match status" value="1"/>
</dbReference>
<protein>
    <recommendedName>
        <fullName evidence="1">DUF6533 domain-containing protein</fullName>
    </recommendedName>
</protein>
<dbReference type="InterPro" id="IPR045340">
    <property type="entry name" value="DUF6533"/>
</dbReference>